<proteinExistence type="inferred from homology"/>
<name>A0A2H0WT27_9BACT</name>
<dbReference type="PANTHER" id="PTHR36174">
    <property type="entry name" value="LIPID II:GLYCINE GLYCYLTRANSFERASE"/>
    <property type="match status" value="1"/>
</dbReference>
<keyword evidence="6" id="KW-0961">Cell wall biogenesis/degradation</keyword>
<keyword evidence="2" id="KW-0808">Transferase</keyword>
<dbReference type="PANTHER" id="PTHR36174:SF1">
    <property type="entry name" value="LIPID II:GLYCINE GLYCYLTRANSFERASE"/>
    <property type="match status" value="1"/>
</dbReference>
<dbReference type="GO" id="GO:0009252">
    <property type="term" value="P:peptidoglycan biosynthetic process"/>
    <property type="evidence" value="ECO:0007669"/>
    <property type="project" value="UniProtKB-KW"/>
</dbReference>
<dbReference type="GO" id="GO:0016755">
    <property type="term" value="F:aminoacyltransferase activity"/>
    <property type="evidence" value="ECO:0007669"/>
    <property type="project" value="InterPro"/>
</dbReference>
<keyword evidence="5" id="KW-0012">Acyltransferase</keyword>
<dbReference type="GO" id="GO:0008360">
    <property type="term" value="P:regulation of cell shape"/>
    <property type="evidence" value="ECO:0007669"/>
    <property type="project" value="UniProtKB-KW"/>
</dbReference>
<dbReference type="Gene3D" id="3.40.630.30">
    <property type="match status" value="2"/>
</dbReference>
<sequence>MNLIKIDYNIWRTMALIITNISSRSKWEAFFNKNGSPTFLQSWEWGEFQKRLGYDVLRLGILENKHLITIALVIKIRAKRGSFLFVPQGPIMQVQSSKFKVQNYLRIITRHLTLIARKEGFSFIRISPLLEDSPEHQKVFAKLGFRKAPLYMHAEHVWRLTLDKNEDELLTDMRKTTRYLIRKATKSGVVIEKRTDNKAVEDFMKIYGKTAARERFTPFSAQYIRCEFEEFLKTGRALFLFGKVDRTTKAAALIIFTDSTAFYHQGASVHDKIPAPYLLQWEGICEAKKRGCRFYNFWGIAPNDSQSHPWAGLTLFKKGFGGFQSNYQFTMDKPVSGAYAITWLIETLTRWKRKV</sequence>
<protein>
    <recommendedName>
        <fullName evidence="9">Methicillin resistance protein</fullName>
    </recommendedName>
</protein>
<dbReference type="InterPro" id="IPR050644">
    <property type="entry name" value="PG_Glycine_Bridge_Synth"/>
</dbReference>
<comment type="caution">
    <text evidence="7">The sequence shown here is derived from an EMBL/GenBank/DDBJ whole genome shotgun (WGS) entry which is preliminary data.</text>
</comment>
<reference evidence="8" key="1">
    <citation type="submission" date="2017-09" db="EMBL/GenBank/DDBJ databases">
        <title>Depth-based differentiation of microbial function through sediment-hosted aquifers and enrichment of novel symbionts in the deep terrestrial subsurface.</title>
        <authorList>
            <person name="Probst A.J."/>
            <person name="Ladd B."/>
            <person name="Jarett J.K."/>
            <person name="Geller-Mcgrath D.E."/>
            <person name="Sieber C.M.K."/>
            <person name="Emerson J.B."/>
            <person name="Anantharaman K."/>
            <person name="Thomas B.C."/>
            <person name="Malmstrom R."/>
            <person name="Stieglmeier M."/>
            <person name="Klingl A."/>
            <person name="Woyke T."/>
            <person name="Ryan C.M."/>
            <person name="Banfield J.F."/>
        </authorList>
    </citation>
    <scope>NUCLEOTIDE SEQUENCE [LARGE SCALE GENOMIC DNA]</scope>
</reference>
<evidence type="ECO:0000256" key="3">
    <source>
        <dbReference type="ARBA" id="ARBA00022960"/>
    </source>
</evidence>
<evidence type="ECO:0000313" key="7">
    <source>
        <dbReference type="EMBL" id="PIS15777.1"/>
    </source>
</evidence>
<evidence type="ECO:0000256" key="2">
    <source>
        <dbReference type="ARBA" id="ARBA00022679"/>
    </source>
</evidence>
<dbReference type="Proteomes" id="UP000231198">
    <property type="component" value="Unassembled WGS sequence"/>
</dbReference>
<keyword evidence="3" id="KW-0133">Cell shape</keyword>
<organism evidence="7 8">
    <name type="scientific">Candidatus Roizmanbacteria bacterium CG09_land_8_20_14_0_10_41_9</name>
    <dbReference type="NCBI Taxonomy" id="1974850"/>
    <lineage>
        <taxon>Bacteria</taxon>
        <taxon>Candidatus Roizmaniibacteriota</taxon>
    </lineage>
</organism>
<gene>
    <name evidence="7" type="ORF">COT62_01925</name>
</gene>
<dbReference type="InterPro" id="IPR016181">
    <property type="entry name" value="Acyl_CoA_acyltransferase"/>
</dbReference>
<dbReference type="PROSITE" id="PS51191">
    <property type="entry name" value="FEMABX"/>
    <property type="match status" value="1"/>
</dbReference>
<evidence type="ECO:0000313" key="8">
    <source>
        <dbReference type="Proteomes" id="UP000231198"/>
    </source>
</evidence>
<evidence type="ECO:0000256" key="6">
    <source>
        <dbReference type="ARBA" id="ARBA00023316"/>
    </source>
</evidence>
<dbReference type="AlphaFoldDB" id="A0A2H0WT27"/>
<dbReference type="InterPro" id="IPR003447">
    <property type="entry name" value="FEMABX"/>
</dbReference>
<dbReference type="EMBL" id="PEZG01000042">
    <property type="protein sequence ID" value="PIS15777.1"/>
    <property type="molecule type" value="Genomic_DNA"/>
</dbReference>
<evidence type="ECO:0000256" key="5">
    <source>
        <dbReference type="ARBA" id="ARBA00023315"/>
    </source>
</evidence>
<keyword evidence="4" id="KW-0573">Peptidoglycan synthesis</keyword>
<evidence type="ECO:0000256" key="1">
    <source>
        <dbReference type="ARBA" id="ARBA00009943"/>
    </source>
</evidence>
<evidence type="ECO:0008006" key="9">
    <source>
        <dbReference type="Google" id="ProtNLM"/>
    </source>
</evidence>
<comment type="similarity">
    <text evidence="1">Belongs to the FemABX family.</text>
</comment>
<dbReference type="Pfam" id="PF02388">
    <property type="entry name" value="FemAB"/>
    <property type="match status" value="3"/>
</dbReference>
<dbReference type="SUPFAM" id="SSF55729">
    <property type="entry name" value="Acyl-CoA N-acyltransferases (Nat)"/>
    <property type="match status" value="2"/>
</dbReference>
<dbReference type="GO" id="GO:0071555">
    <property type="term" value="P:cell wall organization"/>
    <property type="evidence" value="ECO:0007669"/>
    <property type="project" value="UniProtKB-KW"/>
</dbReference>
<evidence type="ECO:0000256" key="4">
    <source>
        <dbReference type="ARBA" id="ARBA00022984"/>
    </source>
</evidence>
<accession>A0A2H0WT27</accession>